<sequence>MHPVTIKILHKTPDVVQNILFVTRVKKIYPLIVHGIWLQVNTGFRTVINGSIRICSHVYTVFIDDIPKVDFYFFLMGFCNEVGEPVRCRFGSGGSLYQQVDLVNMVACQLVDNLPVVVRQRVSPYPDPHRCTAACFQV</sequence>
<protein>
    <submittedName>
        <fullName evidence="1">Uncharacterized protein</fullName>
    </submittedName>
</protein>
<name>A0A645GT36_9ZZZZ</name>
<organism evidence="1">
    <name type="scientific">bioreactor metagenome</name>
    <dbReference type="NCBI Taxonomy" id="1076179"/>
    <lineage>
        <taxon>unclassified sequences</taxon>
        <taxon>metagenomes</taxon>
        <taxon>ecological metagenomes</taxon>
    </lineage>
</organism>
<evidence type="ECO:0000313" key="1">
    <source>
        <dbReference type="EMBL" id="MPN26783.1"/>
    </source>
</evidence>
<proteinExistence type="predicted"/>
<dbReference type="EMBL" id="VSSQ01076436">
    <property type="protein sequence ID" value="MPN26783.1"/>
    <property type="molecule type" value="Genomic_DNA"/>
</dbReference>
<gene>
    <name evidence="1" type="ORF">SDC9_174208</name>
</gene>
<reference evidence="1" key="1">
    <citation type="submission" date="2019-08" db="EMBL/GenBank/DDBJ databases">
        <authorList>
            <person name="Kucharzyk K."/>
            <person name="Murdoch R.W."/>
            <person name="Higgins S."/>
            <person name="Loffler F."/>
        </authorList>
    </citation>
    <scope>NUCLEOTIDE SEQUENCE</scope>
</reference>
<comment type="caution">
    <text evidence="1">The sequence shown here is derived from an EMBL/GenBank/DDBJ whole genome shotgun (WGS) entry which is preliminary data.</text>
</comment>
<dbReference type="AlphaFoldDB" id="A0A645GT36"/>
<accession>A0A645GT36</accession>